<organism evidence="1 2">
    <name type="scientific">Uliginosibacterium sediminicola</name>
    <dbReference type="NCBI Taxonomy" id="2024550"/>
    <lineage>
        <taxon>Bacteria</taxon>
        <taxon>Pseudomonadati</taxon>
        <taxon>Pseudomonadota</taxon>
        <taxon>Betaproteobacteria</taxon>
        <taxon>Rhodocyclales</taxon>
        <taxon>Zoogloeaceae</taxon>
        <taxon>Uliginosibacterium</taxon>
    </lineage>
</organism>
<keyword evidence="2" id="KW-1185">Reference proteome</keyword>
<dbReference type="RefSeq" id="WP_345918665.1">
    <property type="nucleotide sequence ID" value="NZ_JBDIVE010000002.1"/>
</dbReference>
<evidence type="ECO:0000313" key="2">
    <source>
        <dbReference type="Proteomes" id="UP001410394"/>
    </source>
</evidence>
<evidence type="ECO:0000313" key="1">
    <source>
        <dbReference type="EMBL" id="MEN3067902.1"/>
    </source>
</evidence>
<proteinExistence type="predicted"/>
<sequence>MFEPVKAGFRQFVAAFYAQVQPTTPALAEFAARGLFDSVAMASGRMVDQAEEMLAAYLRDEHHTATAPARLPVILLAMAVDVIPTGRDYLRQLAAPEWVTIPGDPKERAFKMRTASNDLRAQVVIAAQNEPTARSLAAQFLLYLDAAPNRYFNSVHRFAGVDTDWPVEIETADVPFVRVQTDAKNLHLLAGDLTLKATVPLFMAPAAGEPNDGKGVPGTSDPAGYPLVSDVVTNFVEQA</sequence>
<comment type="caution">
    <text evidence="1">The sequence shown here is derived from an EMBL/GenBank/DDBJ whole genome shotgun (WGS) entry which is preliminary data.</text>
</comment>
<accession>A0ABU9YW72</accession>
<gene>
    <name evidence="1" type="ORF">ABDB84_05370</name>
</gene>
<dbReference type="EMBL" id="JBDIVE010000002">
    <property type="protein sequence ID" value="MEN3067902.1"/>
    <property type="molecule type" value="Genomic_DNA"/>
</dbReference>
<name>A0ABU9YW72_9RHOO</name>
<reference evidence="1 2" key="1">
    <citation type="journal article" date="2018" name="Int. J. Syst. Evol. Microbiol.">
        <title>Uliginosibacterium sediminicola sp. nov., isolated from freshwater sediment.</title>
        <authorList>
            <person name="Hwang W.M."/>
            <person name="Kim S.M."/>
            <person name="Kang K."/>
            <person name="Ahn T.Y."/>
        </authorList>
    </citation>
    <scope>NUCLEOTIDE SEQUENCE [LARGE SCALE GENOMIC DNA]</scope>
    <source>
        <strain evidence="1 2">M1-21</strain>
    </source>
</reference>
<protein>
    <submittedName>
        <fullName evidence="1">Uncharacterized protein</fullName>
    </submittedName>
</protein>
<dbReference type="Proteomes" id="UP001410394">
    <property type="component" value="Unassembled WGS sequence"/>
</dbReference>